<sequence>MLDGHCKLQWKADWAMRLIHRNTAFEMHGEDLTDSAHTVRDICKVLGVQPPLLMKYGLFTDITGHKISKSKGNGFSLDQVNRYMPEEALQHFMFNNPNRTSRFYPHVSVKAYDNYIADHTLLDRAQPNNPIDFFHRAPTHYRRLATYQKMLNIFTACHPSDIDTAYYYLLKHEHTRHDIINDNAFATVVQKAFTYYQEMIAPEYRPFLLDRYAAHFLHSISAQLRFFDSKHKQINHLQLKHIFESVETQNIGAPYRTLYACLFGEEHGPRIVEYINLLGTQAFCKRLDSNIQQAIHDREYGAMKNNEHASQEAFQDSDTANNPAKIETSNQVNQELKAINFEEIKVRAEAFAKHLRANSESIAESLSGFECYNVAIDEIARCIEFLDNIEFNRSFLNAVSTALLVIFHLINQSTRRPASV</sequence>
<evidence type="ECO:0000256" key="3">
    <source>
        <dbReference type="ARBA" id="ARBA00022490"/>
    </source>
</evidence>
<dbReference type="EMBL" id="LGLN01000036">
    <property type="protein sequence ID" value="KPC32328.1"/>
    <property type="molecule type" value="Genomic_DNA"/>
</dbReference>
<keyword evidence="6" id="KW-0067">ATP-binding</keyword>
<dbReference type="Proteomes" id="UP000037891">
    <property type="component" value="Unassembled WGS sequence"/>
</dbReference>
<evidence type="ECO:0000256" key="10">
    <source>
        <dbReference type="ARBA" id="ARBA00048573"/>
    </source>
</evidence>
<evidence type="ECO:0000313" key="11">
    <source>
        <dbReference type="EMBL" id="KPC32328.1"/>
    </source>
</evidence>
<evidence type="ECO:0000256" key="8">
    <source>
        <dbReference type="ARBA" id="ARBA00023146"/>
    </source>
</evidence>
<dbReference type="RefSeq" id="WP_230081012.1">
    <property type="nucleotide sequence ID" value="NZ_LGLN01000036.1"/>
</dbReference>
<evidence type="ECO:0000256" key="5">
    <source>
        <dbReference type="ARBA" id="ARBA00022741"/>
    </source>
</evidence>
<evidence type="ECO:0000313" key="12">
    <source>
        <dbReference type="Proteomes" id="UP000037891"/>
    </source>
</evidence>
<comment type="caution">
    <text evidence="11">The sequence shown here is derived from an EMBL/GenBank/DDBJ whole genome shotgun (WGS) entry which is preliminary data.</text>
</comment>
<proteinExistence type="predicted"/>
<reference evidence="11 12" key="2">
    <citation type="submission" date="2015-10" db="EMBL/GenBank/DDBJ databases">
        <title>Comparative genomics and high-throughput reverse genetic screens identify a new phytobacterial MAMP and an Arabidopsis receptor required for immune elicitation.</title>
        <authorList>
            <person name="Mott G.A."/>
            <person name="Thakur S."/>
            <person name="Wang P.W."/>
            <person name="Desveaux D."/>
            <person name="Guttman D.S."/>
        </authorList>
    </citation>
    <scope>NUCLEOTIDE SEQUENCE [LARGE SCALE GENOMIC DNA]</scope>
    <source>
        <strain evidence="11 12">0788_9</strain>
    </source>
</reference>
<evidence type="ECO:0000256" key="9">
    <source>
        <dbReference type="ARBA" id="ARBA00030563"/>
    </source>
</evidence>
<evidence type="ECO:0000256" key="4">
    <source>
        <dbReference type="ARBA" id="ARBA00022598"/>
    </source>
</evidence>
<dbReference type="InterPro" id="IPR008925">
    <property type="entry name" value="aa_tRNA-synth_I_cd-bd_sf"/>
</dbReference>
<keyword evidence="4" id="KW-0436">Ligase</keyword>
<dbReference type="GO" id="GO:0004824">
    <property type="term" value="F:lysine-tRNA ligase activity"/>
    <property type="evidence" value="ECO:0007669"/>
    <property type="project" value="UniProtKB-EC"/>
</dbReference>
<dbReference type="GO" id="GO:0005737">
    <property type="term" value="C:cytoplasm"/>
    <property type="evidence" value="ECO:0007669"/>
    <property type="project" value="InterPro"/>
</dbReference>
<dbReference type="SUPFAM" id="SSF52374">
    <property type="entry name" value="Nucleotidylyl transferase"/>
    <property type="match status" value="1"/>
</dbReference>
<evidence type="ECO:0000256" key="7">
    <source>
        <dbReference type="ARBA" id="ARBA00022917"/>
    </source>
</evidence>
<dbReference type="Gene3D" id="3.40.50.620">
    <property type="entry name" value="HUPs"/>
    <property type="match status" value="1"/>
</dbReference>
<dbReference type="PATRIC" id="fig|81035.3.peg.4945"/>
<protein>
    <recommendedName>
        <fullName evidence="2">Lysine--tRNA ligase</fullName>
        <ecNumber evidence="1">6.1.1.6</ecNumber>
    </recommendedName>
    <alternativeName>
        <fullName evidence="9">Lysyl-tRNA synthetase</fullName>
    </alternativeName>
</protein>
<dbReference type="GO" id="GO:0000049">
    <property type="term" value="F:tRNA binding"/>
    <property type="evidence" value="ECO:0007669"/>
    <property type="project" value="InterPro"/>
</dbReference>
<evidence type="ECO:0000256" key="2">
    <source>
        <dbReference type="ARBA" id="ARBA00015745"/>
    </source>
</evidence>
<keyword evidence="5" id="KW-0547">Nucleotide-binding</keyword>
<dbReference type="EC" id="6.1.1.6" evidence="1"/>
<dbReference type="Pfam" id="PF01921">
    <property type="entry name" value="tRNA-synt_1f"/>
    <property type="match status" value="1"/>
</dbReference>
<keyword evidence="3" id="KW-0963">Cytoplasm</keyword>
<dbReference type="AlphaFoldDB" id="A0A0N0XAC2"/>
<keyword evidence="7" id="KW-0648">Protein biosynthesis</keyword>
<dbReference type="PANTHER" id="PTHR37940:SF1">
    <property type="entry name" value="LYSINE--TRNA LIGASE"/>
    <property type="match status" value="1"/>
</dbReference>
<dbReference type="InterPro" id="IPR014729">
    <property type="entry name" value="Rossmann-like_a/b/a_fold"/>
</dbReference>
<dbReference type="GO" id="GO:0005524">
    <property type="term" value="F:ATP binding"/>
    <property type="evidence" value="ECO:0007669"/>
    <property type="project" value="UniProtKB-KW"/>
</dbReference>
<dbReference type="InterPro" id="IPR002904">
    <property type="entry name" value="Lys-tRNA-ligase"/>
</dbReference>
<dbReference type="GO" id="GO:0006430">
    <property type="term" value="P:lysyl-tRNA aminoacylation"/>
    <property type="evidence" value="ECO:0007669"/>
    <property type="project" value="InterPro"/>
</dbReference>
<organism evidence="11 12">
    <name type="scientific">Pseudomonas syringae pv. cilantro</name>
    <dbReference type="NCBI Taxonomy" id="81035"/>
    <lineage>
        <taxon>Bacteria</taxon>
        <taxon>Pseudomonadati</taxon>
        <taxon>Pseudomonadota</taxon>
        <taxon>Gammaproteobacteria</taxon>
        <taxon>Pseudomonadales</taxon>
        <taxon>Pseudomonadaceae</taxon>
        <taxon>Pseudomonas</taxon>
        <taxon>Pseudomonas syringae</taxon>
    </lineage>
</organism>
<reference evidence="11 12" key="1">
    <citation type="submission" date="2015-07" db="EMBL/GenBank/DDBJ databases">
        <authorList>
            <person name="Noorani M."/>
        </authorList>
    </citation>
    <scope>NUCLEOTIDE SEQUENCE [LARGE SCALE GENOMIC DNA]</scope>
    <source>
        <strain evidence="11 12">0788_9</strain>
    </source>
</reference>
<evidence type="ECO:0000256" key="6">
    <source>
        <dbReference type="ARBA" id="ARBA00022840"/>
    </source>
</evidence>
<dbReference type="PANTHER" id="PTHR37940">
    <property type="entry name" value="LYSINE--TRNA LIGASE"/>
    <property type="match status" value="1"/>
</dbReference>
<evidence type="ECO:0000256" key="1">
    <source>
        <dbReference type="ARBA" id="ARBA00013166"/>
    </source>
</evidence>
<name>A0A0N0XAC2_PSESX</name>
<gene>
    <name evidence="11" type="ORF">ABJ99_4634</name>
</gene>
<keyword evidence="8" id="KW-0030">Aminoacyl-tRNA synthetase</keyword>
<comment type="catalytic activity">
    <reaction evidence="10">
        <text>tRNA(Lys) + L-lysine + ATP = L-lysyl-tRNA(Lys) + AMP + diphosphate</text>
        <dbReference type="Rhea" id="RHEA:20792"/>
        <dbReference type="Rhea" id="RHEA-COMP:9696"/>
        <dbReference type="Rhea" id="RHEA-COMP:9697"/>
        <dbReference type="ChEBI" id="CHEBI:30616"/>
        <dbReference type="ChEBI" id="CHEBI:32551"/>
        <dbReference type="ChEBI" id="CHEBI:33019"/>
        <dbReference type="ChEBI" id="CHEBI:78442"/>
        <dbReference type="ChEBI" id="CHEBI:78529"/>
        <dbReference type="ChEBI" id="CHEBI:456215"/>
        <dbReference type="EC" id="6.1.1.6"/>
    </reaction>
</comment>
<accession>A0A0N0XAC2</accession>
<dbReference type="SUPFAM" id="SSF48163">
    <property type="entry name" value="An anticodon-binding domain of class I aminoacyl-tRNA synthetases"/>
    <property type="match status" value="1"/>
</dbReference>